<gene>
    <name evidence="2" type="ORF">HMPREF1630_02365</name>
</gene>
<dbReference type="AlphaFoldDB" id="A0A095Z8U9"/>
<dbReference type="OrthoDB" id="9943941at2"/>
<dbReference type="Proteomes" id="UP000029579">
    <property type="component" value="Unassembled WGS sequence"/>
</dbReference>
<proteinExistence type="predicted"/>
<feature type="transmembrane region" description="Helical" evidence="1">
    <location>
        <begin position="7"/>
        <end position="26"/>
    </location>
</feature>
<dbReference type="RefSeq" id="WP_037326674.1">
    <property type="nucleotide sequence ID" value="NZ_JRMW01000024.1"/>
</dbReference>
<protein>
    <submittedName>
        <fullName evidence="2">Uncharacterized protein</fullName>
    </submittedName>
</protein>
<keyword evidence="1" id="KW-0472">Membrane</keyword>
<reference evidence="2 3" key="1">
    <citation type="submission" date="2014-07" db="EMBL/GenBank/DDBJ databases">
        <authorList>
            <person name="McCorrison J."/>
            <person name="Sanka R."/>
            <person name="Torralba M."/>
            <person name="Gillis M."/>
            <person name="Haft D.H."/>
            <person name="Methe B."/>
            <person name="Sutton G."/>
            <person name="Nelson K.E."/>
        </authorList>
    </citation>
    <scope>NUCLEOTIDE SEQUENCE [LARGE SCALE GENOMIC DNA]</scope>
    <source>
        <strain evidence="2 3">S7-1-13</strain>
    </source>
</reference>
<organism evidence="2 3">
    <name type="scientific">Anaerococcus lactolyticus S7-1-13</name>
    <dbReference type="NCBI Taxonomy" id="1284686"/>
    <lineage>
        <taxon>Bacteria</taxon>
        <taxon>Bacillati</taxon>
        <taxon>Bacillota</taxon>
        <taxon>Tissierellia</taxon>
        <taxon>Tissierellales</taxon>
        <taxon>Peptoniphilaceae</taxon>
        <taxon>Anaerococcus</taxon>
    </lineage>
</organism>
<keyword evidence="1" id="KW-0812">Transmembrane</keyword>
<evidence type="ECO:0000256" key="1">
    <source>
        <dbReference type="SAM" id="Phobius"/>
    </source>
</evidence>
<feature type="transmembrane region" description="Helical" evidence="1">
    <location>
        <begin position="70"/>
        <end position="93"/>
    </location>
</feature>
<evidence type="ECO:0000313" key="3">
    <source>
        <dbReference type="Proteomes" id="UP000029579"/>
    </source>
</evidence>
<comment type="caution">
    <text evidence="2">The sequence shown here is derived from an EMBL/GenBank/DDBJ whole genome shotgun (WGS) entry which is preliminary data.</text>
</comment>
<sequence>MKKKFDFYDFLVFIFGLVGFGAYYLVMTQFFKIAPFKGLAIIPTIYFGISVFTMVFVYDIVNEKIGNNIILTYKTVHLVSYVFGPIIFIYKMINK</sequence>
<keyword evidence="1" id="KW-1133">Transmembrane helix</keyword>
<feature type="transmembrane region" description="Helical" evidence="1">
    <location>
        <begin position="38"/>
        <end position="58"/>
    </location>
</feature>
<accession>A0A095Z8U9</accession>
<name>A0A095Z8U9_9FIRM</name>
<evidence type="ECO:0000313" key="2">
    <source>
        <dbReference type="EMBL" id="KGF04884.1"/>
    </source>
</evidence>
<dbReference type="EMBL" id="JRMW01000024">
    <property type="protein sequence ID" value="KGF04884.1"/>
    <property type="molecule type" value="Genomic_DNA"/>
</dbReference>